<organism evidence="7 8">
    <name type="scientific">Halococcus thailandensis JCM 13552</name>
    <dbReference type="NCBI Taxonomy" id="1227457"/>
    <lineage>
        <taxon>Archaea</taxon>
        <taxon>Methanobacteriati</taxon>
        <taxon>Methanobacteriota</taxon>
        <taxon>Stenosarchaea group</taxon>
        <taxon>Halobacteria</taxon>
        <taxon>Halobacteriales</taxon>
        <taxon>Halococcaceae</taxon>
        <taxon>Halococcus</taxon>
    </lineage>
</organism>
<reference evidence="7 8" key="1">
    <citation type="journal article" date="2014" name="PLoS Genet.">
        <title>Phylogenetically driven sequencing of extremely halophilic archaea reveals strategies for static and dynamic osmo-response.</title>
        <authorList>
            <person name="Becker E.A."/>
            <person name="Seitzer P.M."/>
            <person name="Tritt A."/>
            <person name="Larsen D."/>
            <person name="Krusor M."/>
            <person name="Yao A.I."/>
            <person name="Wu D."/>
            <person name="Madern D."/>
            <person name="Eisen J.A."/>
            <person name="Darling A.E."/>
            <person name="Facciotti M.T."/>
        </authorList>
    </citation>
    <scope>NUCLEOTIDE SEQUENCE [LARGE SCALE GENOMIC DNA]</scope>
    <source>
        <strain evidence="7 8">JCM 13552</strain>
    </source>
</reference>
<dbReference type="GO" id="GO:0032196">
    <property type="term" value="P:transposition"/>
    <property type="evidence" value="ECO:0007669"/>
    <property type="project" value="UniProtKB-KW"/>
</dbReference>
<dbReference type="InterPro" id="IPR010095">
    <property type="entry name" value="Cas12f1-like_TNB"/>
</dbReference>
<dbReference type="eggNOG" id="arCOG00683">
    <property type="taxonomic scope" value="Archaea"/>
</dbReference>
<proteinExistence type="inferred from homology"/>
<dbReference type="GO" id="GO:0003677">
    <property type="term" value="F:DNA binding"/>
    <property type="evidence" value="ECO:0007669"/>
    <property type="project" value="UniProtKB-KW"/>
</dbReference>
<keyword evidence="8" id="KW-1185">Reference proteome</keyword>
<dbReference type="InterPro" id="IPR001959">
    <property type="entry name" value="Transposase"/>
</dbReference>
<dbReference type="OrthoDB" id="210354at2157"/>
<sequence length="427" mass="48558">MHDHRTHRATITNHSQVSDDLDRCGWSVSKLWNVGLYHIQTEWDTTGEIPGEGDLKSELKGHEKYTDLQSQSSQRVLEELAEAFHSWYGSSDTRDNPPGFRKRNYYDEDGNLVHEEHPRSTVTWKQKGIRHDTENDRLRLSKGFNHKESRDDYILCEYDTRDDVAIENVQQVRAVYEHGEWRLHIVCKHEIETPDPPGDETAGIDLGICNFAAVAYSNDEATLYPGNYLKENEYYFTKEVAKCDRSWSNRATRLNHKRTERRSQFIHAWAKHVVEDAKENNVGRIAIGDLGGIRDDENGDAVNWGKHGNLDLHGWPFDKATKVLTYKAKAEGITVDADVSERDTSKTCSACGKIADRQRVERGLYRCEVCGMTANADVNGAENIRRRSNSESPSGDRSTGWLAQPVVHLHDRTHGFSPGAPVVDCKP</sequence>
<evidence type="ECO:0000313" key="7">
    <source>
        <dbReference type="EMBL" id="EMA51090.1"/>
    </source>
</evidence>
<dbReference type="PATRIC" id="fig|1227457.3.peg.2979"/>
<keyword evidence="2" id="KW-0815">Transposition</keyword>
<dbReference type="AlphaFoldDB" id="M0N324"/>
<protein>
    <submittedName>
        <fullName evidence="7">Transposase, IS605 OrfB family protein</fullName>
    </submittedName>
</protein>
<gene>
    <name evidence="7" type="ORF">C451_15388</name>
</gene>
<comment type="similarity">
    <text evidence="1">In the C-terminal section; belongs to the transposase 35 family.</text>
</comment>
<evidence type="ECO:0000313" key="8">
    <source>
        <dbReference type="Proteomes" id="UP000011680"/>
    </source>
</evidence>
<comment type="caution">
    <text evidence="7">The sequence shown here is derived from an EMBL/GenBank/DDBJ whole genome shotgun (WGS) entry which is preliminary data.</text>
</comment>
<accession>M0N324</accession>
<dbReference type="STRING" id="1227457.C451_15388"/>
<dbReference type="NCBIfam" id="NF040570">
    <property type="entry name" value="guided_TnpB"/>
    <property type="match status" value="1"/>
</dbReference>
<evidence type="ECO:0000256" key="2">
    <source>
        <dbReference type="ARBA" id="ARBA00022578"/>
    </source>
</evidence>
<dbReference type="Proteomes" id="UP000011680">
    <property type="component" value="Unassembled WGS sequence"/>
</dbReference>
<evidence type="ECO:0000256" key="1">
    <source>
        <dbReference type="ARBA" id="ARBA00008761"/>
    </source>
</evidence>
<dbReference type="NCBIfam" id="TIGR01766">
    <property type="entry name" value="IS200/IS605 family accessory protein TnpB-like domain"/>
    <property type="match status" value="1"/>
</dbReference>
<name>M0N324_9EURY</name>
<evidence type="ECO:0000259" key="5">
    <source>
        <dbReference type="Pfam" id="PF01385"/>
    </source>
</evidence>
<feature type="domain" description="Probable transposase IS891/IS1136/IS1341" evidence="5">
    <location>
        <begin position="184"/>
        <end position="291"/>
    </location>
</feature>
<evidence type="ECO:0000256" key="4">
    <source>
        <dbReference type="ARBA" id="ARBA00023172"/>
    </source>
</evidence>
<keyword evidence="3" id="KW-0238">DNA-binding</keyword>
<keyword evidence="4" id="KW-0233">DNA recombination</keyword>
<evidence type="ECO:0000259" key="6">
    <source>
        <dbReference type="Pfam" id="PF07282"/>
    </source>
</evidence>
<dbReference type="GO" id="GO:0006310">
    <property type="term" value="P:DNA recombination"/>
    <property type="evidence" value="ECO:0007669"/>
    <property type="project" value="UniProtKB-KW"/>
</dbReference>
<dbReference type="RefSeq" id="WP_007741816.1">
    <property type="nucleotide sequence ID" value="NZ_AOMF01000166.1"/>
</dbReference>
<evidence type="ECO:0000256" key="3">
    <source>
        <dbReference type="ARBA" id="ARBA00023125"/>
    </source>
</evidence>
<dbReference type="EMBL" id="AOMF01000166">
    <property type="protein sequence ID" value="EMA51090.1"/>
    <property type="molecule type" value="Genomic_DNA"/>
</dbReference>
<feature type="domain" description="Cas12f1-like TNB" evidence="6">
    <location>
        <begin position="317"/>
        <end position="384"/>
    </location>
</feature>
<dbReference type="Pfam" id="PF07282">
    <property type="entry name" value="Cas12f1-like_TNB"/>
    <property type="match status" value="1"/>
</dbReference>
<dbReference type="Pfam" id="PF01385">
    <property type="entry name" value="OrfB_IS605"/>
    <property type="match status" value="1"/>
</dbReference>